<dbReference type="PANTHER" id="PTHR42776">
    <property type="entry name" value="SERINE PEPTIDASE S9 FAMILY MEMBER"/>
    <property type="match status" value="1"/>
</dbReference>
<dbReference type="PANTHER" id="PTHR42776:SF27">
    <property type="entry name" value="DIPEPTIDYL PEPTIDASE FAMILY MEMBER 6"/>
    <property type="match status" value="1"/>
</dbReference>
<reference evidence="4 5" key="1">
    <citation type="submission" date="2023-02" db="EMBL/GenBank/DDBJ databases">
        <title>Description and genomic characterization of Microbulbifer bruguierae sp. nov., isolated from the sediment of mangrove plant Bruguiera sexangula.</title>
        <authorList>
            <person name="Long M."/>
        </authorList>
    </citation>
    <scope>NUCLEOTIDE SEQUENCE [LARGE SCALE GENOMIC DNA]</scope>
    <source>
        <strain evidence="4 5">H12</strain>
    </source>
</reference>
<protein>
    <submittedName>
        <fullName evidence="4">Prolyl oligopeptidase family serine peptidase</fullName>
    </submittedName>
</protein>
<evidence type="ECO:0000256" key="1">
    <source>
        <dbReference type="ARBA" id="ARBA00022801"/>
    </source>
</evidence>
<sequence length="692" mass="78337">MKFLKDYAVVAVFTFATLSIFNVSAALAAISKNDETIPFLSLGKLPIPFEDLFRPAAYTNIRISPDGKYFAAGKVRDDGMIDGVIIERRTMSVVSTIQMSGSYGITDIRWANKERVLFHFTSSGATYEGTYAWGLAGMNVDGTRKDIIWRGTSDYGGNEAAMLSGRIDDKHYRVLVYPSGEGLKFPYLYAYKLNIYTGKTTRIARSPIRSATPIFDKDKNITHWVGYQPSSFKHFVVASRNASGDWDETVYDESKGIFLPVAWVKGRKDWMWYVDTIEAPTMGLYQVNEKTGEKRLVYRHPKVDYDEILSDDDGNPWGAVINYDYPQVIYLDEENLYAQTHKRLQGTFPNQYIDVIDRTRDNNEWVVHIRDDRRMGSYYLYNQFDGALKFLANQAEWIDPTNVPATHPIRFTARDGMEINGYITLPVNKTAKKLPLIILPHGGPHGPRDYWGYNNERIMFANAGFAVMHINYRGSGGYGRNFLFDWYGHWGLEMQDDLTDATYWAIQSGIADQDRVCIYGASYGGYAALMGVVKEPDLYQCAIGYVGVYDLNTLLETGDIPLRKAGADYVKEAAGATEEKRRAQSSTPHVDRIKAPVFLVHGKRDVRAHWDHYTGMREALLAQQHRLETLVIPRAGHGAREDHSRKEIACRMIDFFNRHIGDGNPEDAPATDCVPEGADGLEYEYFSGVPRA</sequence>
<feature type="chain" id="PRO_5045740939" evidence="2">
    <location>
        <begin position="29"/>
        <end position="692"/>
    </location>
</feature>
<dbReference type="SUPFAM" id="SSF82171">
    <property type="entry name" value="DPP6 N-terminal domain-like"/>
    <property type="match status" value="1"/>
</dbReference>
<feature type="signal peptide" evidence="2">
    <location>
        <begin position="1"/>
        <end position="28"/>
    </location>
</feature>
<dbReference type="Pfam" id="PF00326">
    <property type="entry name" value="Peptidase_S9"/>
    <property type="match status" value="1"/>
</dbReference>
<evidence type="ECO:0000259" key="3">
    <source>
        <dbReference type="Pfam" id="PF00326"/>
    </source>
</evidence>
<keyword evidence="5" id="KW-1185">Reference proteome</keyword>
<evidence type="ECO:0000313" key="5">
    <source>
        <dbReference type="Proteomes" id="UP001236500"/>
    </source>
</evidence>
<dbReference type="Proteomes" id="UP001236500">
    <property type="component" value="Chromosome"/>
</dbReference>
<keyword evidence="2" id="KW-0732">Signal</keyword>
<dbReference type="SUPFAM" id="SSF53474">
    <property type="entry name" value="alpha/beta-Hydrolases"/>
    <property type="match status" value="1"/>
</dbReference>
<keyword evidence="1" id="KW-0378">Hydrolase</keyword>
<feature type="domain" description="Peptidase S9 prolyl oligopeptidase catalytic" evidence="3">
    <location>
        <begin position="453"/>
        <end position="662"/>
    </location>
</feature>
<name>A0ABY8NB94_9GAMM</name>
<dbReference type="InterPro" id="IPR029058">
    <property type="entry name" value="AB_hydrolase_fold"/>
</dbReference>
<dbReference type="Gene3D" id="3.40.50.1820">
    <property type="entry name" value="alpha/beta hydrolase"/>
    <property type="match status" value="1"/>
</dbReference>
<dbReference type="EMBL" id="CP118605">
    <property type="protein sequence ID" value="WGL16178.1"/>
    <property type="molecule type" value="Genomic_DNA"/>
</dbReference>
<evidence type="ECO:0000256" key="2">
    <source>
        <dbReference type="SAM" id="SignalP"/>
    </source>
</evidence>
<gene>
    <name evidence="4" type="ORF">PVT68_15565</name>
</gene>
<proteinExistence type="predicted"/>
<dbReference type="RefSeq" id="WP_280319572.1">
    <property type="nucleotide sequence ID" value="NZ_CP118605.1"/>
</dbReference>
<accession>A0ABY8NB94</accession>
<organism evidence="4 5">
    <name type="scientific">Microbulbifer bruguierae</name>
    <dbReference type="NCBI Taxonomy" id="3029061"/>
    <lineage>
        <taxon>Bacteria</taxon>
        <taxon>Pseudomonadati</taxon>
        <taxon>Pseudomonadota</taxon>
        <taxon>Gammaproteobacteria</taxon>
        <taxon>Cellvibrionales</taxon>
        <taxon>Microbulbiferaceae</taxon>
        <taxon>Microbulbifer</taxon>
    </lineage>
</organism>
<dbReference type="InterPro" id="IPR001375">
    <property type="entry name" value="Peptidase_S9_cat"/>
</dbReference>
<evidence type="ECO:0000313" key="4">
    <source>
        <dbReference type="EMBL" id="WGL16178.1"/>
    </source>
</evidence>